<evidence type="ECO:0000313" key="2">
    <source>
        <dbReference type="Proteomes" id="UP000297496"/>
    </source>
</evidence>
<dbReference type="Proteomes" id="UP000297496">
    <property type="component" value="Unassembled WGS sequence"/>
</dbReference>
<keyword evidence="2" id="KW-1185">Reference proteome</keyword>
<dbReference type="EMBL" id="SRRO01000001">
    <property type="protein sequence ID" value="TGN64213.1"/>
    <property type="molecule type" value="Genomic_DNA"/>
</dbReference>
<dbReference type="RefSeq" id="WP_135838740.1">
    <property type="nucleotide sequence ID" value="NZ_SRRO01000001.1"/>
</dbReference>
<gene>
    <name evidence="1" type="ORF">EXE59_09805</name>
</gene>
<comment type="caution">
    <text evidence="1">The sequence shown here is derived from an EMBL/GenBank/DDBJ whole genome shotgun (WGS) entry which is preliminary data.</text>
</comment>
<name>A0A4Z1CJM2_9ACTN</name>
<dbReference type="AlphaFoldDB" id="A0A4Z1CJM2"/>
<protein>
    <submittedName>
        <fullName evidence="1">Uncharacterized protein</fullName>
    </submittedName>
</protein>
<sequence>MLMVIEAPVEHDGSPDTWADPAYVVTGSWTHDQEGEPVTVLAIADGNMGMRVWRDTRPGHLSPEVVLDVAAHHLPPAPSWAGFGRRDPDPVEAAVAGDTTVRVKAPLTGAEMDVQMRVLTGRVAPFGRGALDLSALDVSDAMRDEARHLVRQAFRSGGLAEVERLRDDLMHRAHLALNHCADWRAQEGPGHPALRVAPLTRHLQRAATNLIAEYHSY</sequence>
<accession>A0A4Z1CJM2</accession>
<proteinExistence type="predicted"/>
<reference evidence="1 2" key="1">
    <citation type="submission" date="2019-04" db="EMBL/GenBank/DDBJ databases">
        <title>Three New Species of Nocardioides, Nocardioides euryhalodurans sp. nov., Nocardioides seonyuensis sp. nov. and Nocardioides eburneoflavus sp. nov. Isolated from Soil.</title>
        <authorList>
            <person name="Roh S.G."/>
            <person name="Lee C."/>
            <person name="Kim M.-K."/>
            <person name="Kim S.B."/>
        </authorList>
    </citation>
    <scope>NUCLEOTIDE SEQUENCE [LARGE SCALE GENOMIC DNA]</scope>
    <source>
        <strain evidence="1 2">MMS17-SY213</strain>
    </source>
</reference>
<organism evidence="1 2">
    <name type="scientific">Nocardioides eburneiflavus</name>
    <dbReference type="NCBI Taxonomy" id="2518372"/>
    <lineage>
        <taxon>Bacteria</taxon>
        <taxon>Bacillati</taxon>
        <taxon>Actinomycetota</taxon>
        <taxon>Actinomycetes</taxon>
        <taxon>Propionibacteriales</taxon>
        <taxon>Nocardioidaceae</taxon>
        <taxon>Nocardioides</taxon>
    </lineage>
</organism>
<evidence type="ECO:0000313" key="1">
    <source>
        <dbReference type="EMBL" id="TGN64213.1"/>
    </source>
</evidence>